<evidence type="ECO:0000313" key="1">
    <source>
        <dbReference type="EMBL" id="KAJ1947847.1"/>
    </source>
</evidence>
<reference evidence="1" key="1">
    <citation type="submission" date="2022-07" db="EMBL/GenBank/DDBJ databases">
        <title>Phylogenomic reconstructions and comparative analyses of Kickxellomycotina fungi.</title>
        <authorList>
            <person name="Reynolds N.K."/>
            <person name="Stajich J.E."/>
            <person name="Barry K."/>
            <person name="Grigoriev I.V."/>
            <person name="Crous P."/>
            <person name="Smith M.E."/>
        </authorList>
    </citation>
    <scope>NUCLEOTIDE SEQUENCE</scope>
    <source>
        <strain evidence="1">NRRL 5244</strain>
    </source>
</reference>
<dbReference type="EC" id="1.14.18.9" evidence="1"/>
<feature type="non-terminal residue" evidence="1">
    <location>
        <position position="233"/>
    </location>
</feature>
<dbReference type="Proteomes" id="UP001150603">
    <property type="component" value="Unassembled WGS sequence"/>
</dbReference>
<name>A0ACC1JD43_9FUNG</name>
<dbReference type="EMBL" id="JANBPW010000897">
    <property type="protein sequence ID" value="KAJ1947847.1"/>
    <property type="molecule type" value="Genomic_DNA"/>
</dbReference>
<organism evidence="1 2">
    <name type="scientific">Linderina macrospora</name>
    <dbReference type="NCBI Taxonomy" id="4868"/>
    <lineage>
        <taxon>Eukaryota</taxon>
        <taxon>Fungi</taxon>
        <taxon>Fungi incertae sedis</taxon>
        <taxon>Zoopagomycota</taxon>
        <taxon>Kickxellomycotina</taxon>
        <taxon>Kickxellomycetes</taxon>
        <taxon>Kickxellales</taxon>
        <taxon>Kickxellaceae</taxon>
        <taxon>Linderina</taxon>
    </lineage>
</organism>
<accession>A0ACC1JD43</accession>
<sequence length="233" mass="25796">METYAPRLLIEYNQLQVEIIVSCAQLLAGKALARAFVKHPLDGVTTEIALFARFIQFTSTRDADIALAAFNHFNKVFCAGTDIHVVVAEQGLDFIQTQGVLRDYFSVAEILAARNEPLPTVPTALFAATGIKRIAQFGGQAGSKNYIEEARWLLDIYRPLIGDFVSRVAEFLKREAQDPNVASAYPQGLDLLRWLTEPESTPSSKYLLTAAISLPIVGFVQLLHVLVLFKTLQ</sequence>
<evidence type="ECO:0000313" key="2">
    <source>
        <dbReference type="Proteomes" id="UP001150603"/>
    </source>
</evidence>
<proteinExistence type="predicted"/>
<keyword evidence="1" id="KW-0503">Monooxygenase</keyword>
<gene>
    <name evidence="1" type="primary">MSMO1</name>
    <name evidence="1" type="ORF">FBU59_001826</name>
</gene>
<keyword evidence="1" id="KW-0560">Oxidoreductase</keyword>
<keyword evidence="2" id="KW-1185">Reference proteome</keyword>
<protein>
    <submittedName>
        <fullName evidence="1">Methylsterol monooxygenase 1</fullName>
        <ecNumber evidence="1">1.14.18.9</ecNumber>
    </submittedName>
</protein>
<comment type="caution">
    <text evidence="1">The sequence shown here is derived from an EMBL/GenBank/DDBJ whole genome shotgun (WGS) entry which is preliminary data.</text>
</comment>